<evidence type="ECO:0000256" key="6">
    <source>
        <dbReference type="SAM" id="Phobius"/>
    </source>
</evidence>
<feature type="transmembrane region" description="Helical" evidence="6">
    <location>
        <begin position="6"/>
        <end position="26"/>
    </location>
</feature>
<name>A0ABS7U557_9BACT</name>
<feature type="transmembrane region" description="Helical" evidence="6">
    <location>
        <begin position="111"/>
        <end position="133"/>
    </location>
</feature>
<feature type="transmembrane region" description="Helical" evidence="6">
    <location>
        <begin position="47"/>
        <end position="71"/>
    </location>
</feature>
<dbReference type="Gene3D" id="1.20.1420.30">
    <property type="entry name" value="NCX, central ion-binding region"/>
    <property type="match status" value="1"/>
</dbReference>
<evidence type="ECO:0000256" key="2">
    <source>
        <dbReference type="ARBA" id="ARBA00022692"/>
    </source>
</evidence>
<organism evidence="8 9">
    <name type="scientific">Nannocystis pusilla</name>
    <dbReference type="NCBI Taxonomy" id="889268"/>
    <lineage>
        <taxon>Bacteria</taxon>
        <taxon>Pseudomonadati</taxon>
        <taxon>Myxococcota</taxon>
        <taxon>Polyangia</taxon>
        <taxon>Nannocystales</taxon>
        <taxon>Nannocystaceae</taxon>
        <taxon>Nannocystis</taxon>
    </lineage>
</organism>
<gene>
    <name evidence="8" type="ORF">K7C98_41245</name>
</gene>
<keyword evidence="4 6" id="KW-0472">Membrane</keyword>
<keyword evidence="2 6" id="KW-0812">Transmembrane</keyword>
<keyword evidence="3 6" id="KW-1133">Transmembrane helix</keyword>
<dbReference type="PANTHER" id="PTHR10846">
    <property type="entry name" value="SODIUM/POTASSIUM/CALCIUM EXCHANGER"/>
    <property type="match status" value="1"/>
</dbReference>
<dbReference type="Pfam" id="PF01699">
    <property type="entry name" value="Na_Ca_ex"/>
    <property type="match status" value="2"/>
</dbReference>
<evidence type="ECO:0000313" key="8">
    <source>
        <dbReference type="EMBL" id="MBZ5715694.1"/>
    </source>
</evidence>
<feature type="transmembrane region" description="Helical" evidence="6">
    <location>
        <begin position="228"/>
        <end position="248"/>
    </location>
</feature>
<dbReference type="Proteomes" id="UP001139031">
    <property type="component" value="Unassembled WGS sequence"/>
</dbReference>
<evidence type="ECO:0000256" key="4">
    <source>
        <dbReference type="ARBA" id="ARBA00023136"/>
    </source>
</evidence>
<dbReference type="RefSeq" id="WP_224197428.1">
    <property type="nucleotide sequence ID" value="NZ_JAIRAU010000057.1"/>
</dbReference>
<proteinExistence type="predicted"/>
<feature type="region of interest" description="Disordered" evidence="5">
    <location>
        <begin position="167"/>
        <end position="191"/>
    </location>
</feature>
<feature type="transmembrane region" description="Helical" evidence="6">
    <location>
        <begin position="77"/>
        <end position="99"/>
    </location>
</feature>
<feature type="transmembrane region" description="Helical" evidence="6">
    <location>
        <begin position="327"/>
        <end position="344"/>
    </location>
</feature>
<accession>A0ABS7U557</accession>
<feature type="transmembrane region" description="Helical" evidence="6">
    <location>
        <begin position="194"/>
        <end position="216"/>
    </location>
</feature>
<evidence type="ECO:0000256" key="1">
    <source>
        <dbReference type="ARBA" id="ARBA00004141"/>
    </source>
</evidence>
<protein>
    <recommendedName>
        <fullName evidence="7">Sodium/calcium exchanger membrane region domain-containing protein</fullName>
    </recommendedName>
</protein>
<evidence type="ECO:0000256" key="5">
    <source>
        <dbReference type="SAM" id="MobiDB-lite"/>
    </source>
</evidence>
<comment type="subcellular location">
    <subcellularLocation>
        <location evidence="1">Membrane</location>
        <topology evidence="1">Multi-pass membrane protein</topology>
    </subcellularLocation>
</comment>
<dbReference type="InterPro" id="IPR004481">
    <property type="entry name" value="K/Na/Ca-exchanger"/>
</dbReference>
<evidence type="ECO:0000313" key="9">
    <source>
        <dbReference type="Proteomes" id="UP001139031"/>
    </source>
</evidence>
<dbReference type="PANTHER" id="PTHR10846:SF8">
    <property type="entry name" value="INNER MEMBRANE PROTEIN YRBG"/>
    <property type="match status" value="1"/>
</dbReference>
<feature type="transmembrane region" description="Helical" evidence="6">
    <location>
        <begin position="293"/>
        <end position="315"/>
    </location>
</feature>
<sequence>MFDFSAYPLWLLVTLFVVGGLLVWFAGTRLARLADAIAERTGVGRAFIGALLLGGLTSLPEVATSVTSTLVGNVRLAVNNILGGVAMQVALLAIADAAVRDVTLSIASNLAVIRLQAALLILALIFVAMGIVVGEPAGWSVGPWSMGLFAASAAAFYAIRKIKTPDDGATSDSGADSDETSPSTAPQSSQPRHLVLKTVVAGLVVLVAGAVVGLAGDALGRRTGLGSSFVGVLLVALTTSLPELSTTVEAARLGRYQMAFSNVLGTNFFDIALIFVIDLLWREGPALDEVGRFSTVAALLGAALTGIYLLTFATGRRRRVLRVGTDSLFVLLVYVGGMFLLYWIRGS</sequence>
<dbReference type="InterPro" id="IPR004837">
    <property type="entry name" value="NaCa_Exmemb"/>
</dbReference>
<feature type="domain" description="Sodium/calcium exchanger membrane region" evidence="7">
    <location>
        <begin position="198"/>
        <end position="342"/>
    </location>
</feature>
<feature type="domain" description="Sodium/calcium exchanger membrane region" evidence="7">
    <location>
        <begin position="13"/>
        <end position="153"/>
    </location>
</feature>
<evidence type="ECO:0000259" key="7">
    <source>
        <dbReference type="Pfam" id="PF01699"/>
    </source>
</evidence>
<dbReference type="InterPro" id="IPR044880">
    <property type="entry name" value="NCX_ion-bd_dom_sf"/>
</dbReference>
<evidence type="ECO:0000256" key="3">
    <source>
        <dbReference type="ARBA" id="ARBA00022989"/>
    </source>
</evidence>
<comment type="caution">
    <text evidence="8">The sequence shown here is derived from an EMBL/GenBank/DDBJ whole genome shotgun (WGS) entry which is preliminary data.</text>
</comment>
<keyword evidence="9" id="KW-1185">Reference proteome</keyword>
<reference evidence="8" key="1">
    <citation type="submission" date="2021-08" db="EMBL/GenBank/DDBJ databases">
        <authorList>
            <person name="Stevens D.C."/>
        </authorList>
    </citation>
    <scope>NUCLEOTIDE SEQUENCE</scope>
    <source>
        <strain evidence="8">DSM 53165</strain>
    </source>
</reference>
<feature type="transmembrane region" description="Helical" evidence="6">
    <location>
        <begin position="260"/>
        <end position="281"/>
    </location>
</feature>
<dbReference type="EMBL" id="JAIRAU010000057">
    <property type="protein sequence ID" value="MBZ5715694.1"/>
    <property type="molecule type" value="Genomic_DNA"/>
</dbReference>
<feature type="transmembrane region" description="Helical" evidence="6">
    <location>
        <begin position="139"/>
        <end position="159"/>
    </location>
</feature>